<dbReference type="InterPro" id="IPR021857">
    <property type="entry name" value="DUF3467"/>
</dbReference>
<proteinExistence type="predicted"/>
<dbReference type="AlphaFoldDB" id="A0A7C9PPD0"/>
<dbReference type="EMBL" id="JAAGWZ010000004">
    <property type="protein sequence ID" value="NEM92071.1"/>
    <property type="molecule type" value="Genomic_DNA"/>
</dbReference>
<dbReference type="Proteomes" id="UP000479756">
    <property type="component" value="Unassembled WGS sequence"/>
</dbReference>
<dbReference type="RefSeq" id="WP_163474140.1">
    <property type="nucleotide sequence ID" value="NZ_JAAGWZ010000004.1"/>
</dbReference>
<protein>
    <submittedName>
        <fullName evidence="1">DUF3467 domain-containing protein</fullName>
    </submittedName>
</protein>
<reference evidence="1 2" key="1">
    <citation type="journal article" date="2014" name="Int. J. Syst. Evol. Microbiol.">
        <title>Description of Galbitalea soli gen. nov., sp. nov., and Frondihabitans sucicola sp. nov.</title>
        <authorList>
            <person name="Kim S.J."/>
            <person name="Lim J.M."/>
            <person name="Ahn J.H."/>
            <person name="Weon H.Y."/>
            <person name="Hamada M."/>
            <person name="Suzuki K."/>
            <person name="Ahn T.Y."/>
            <person name="Kwon S.W."/>
        </authorList>
    </citation>
    <scope>NUCLEOTIDE SEQUENCE [LARGE SCALE GENOMIC DNA]</scope>
    <source>
        <strain evidence="1 2">NBRC 108727</strain>
    </source>
</reference>
<comment type="caution">
    <text evidence="1">The sequence shown here is derived from an EMBL/GenBank/DDBJ whole genome shotgun (WGS) entry which is preliminary data.</text>
</comment>
<accession>A0A7C9PPD0</accession>
<sequence length="112" mass="12635">MSDNEDPQIQFQVNLPDELELGVFADFASVWHTPNTFVIDFLAVKAPQHPAIDPATGQLHPEQPVLEARVASRVRIPSEQIFPLIQALQQQGEQWLVESGREEPPADWVTNR</sequence>
<gene>
    <name evidence="1" type="ORF">G3T37_11975</name>
</gene>
<name>A0A7C9PPD0_9MICO</name>
<organism evidence="1 2">
    <name type="scientific">Galbitalea soli</name>
    <dbReference type="NCBI Taxonomy" id="1268042"/>
    <lineage>
        <taxon>Bacteria</taxon>
        <taxon>Bacillati</taxon>
        <taxon>Actinomycetota</taxon>
        <taxon>Actinomycetes</taxon>
        <taxon>Micrococcales</taxon>
        <taxon>Microbacteriaceae</taxon>
        <taxon>Galbitalea</taxon>
    </lineage>
</organism>
<dbReference type="Pfam" id="PF11950">
    <property type="entry name" value="DUF3467"/>
    <property type="match status" value="1"/>
</dbReference>
<evidence type="ECO:0000313" key="1">
    <source>
        <dbReference type="EMBL" id="NEM92071.1"/>
    </source>
</evidence>
<evidence type="ECO:0000313" key="2">
    <source>
        <dbReference type="Proteomes" id="UP000479756"/>
    </source>
</evidence>
<keyword evidence="2" id="KW-1185">Reference proteome</keyword>